<dbReference type="SUPFAM" id="SSF51161">
    <property type="entry name" value="Trimeric LpxA-like enzymes"/>
    <property type="match status" value="1"/>
</dbReference>
<organism evidence="5 6">
    <name type="scientific">Saliniradius amylolyticus</name>
    <dbReference type="NCBI Taxonomy" id="2183582"/>
    <lineage>
        <taxon>Bacteria</taxon>
        <taxon>Pseudomonadati</taxon>
        <taxon>Pseudomonadota</taxon>
        <taxon>Gammaproteobacteria</taxon>
        <taxon>Alteromonadales</taxon>
        <taxon>Alteromonadaceae</taxon>
        <taxon>Saliniradius</taxon>
    </lineage>
</organism>
<comment type="similarity">
    <text evidence="1">Belongs to the transferase hexapeptide repeat family.</text>
</comment>
<evidence type="ECO:0000256" key="4">
    <source>
        <dbReference type="ARBA" id="ARBA00023315"/>
    </source>
</evidence>
<dbReference type="EMBL" id="CP029347">
    <property type="protein sequence ID" value="AWL11244.1"/>
    <property type="molecule type" value="Genomic_DNA"/>
</dbReference>
<reference evidence="5 6" key="1">
    <citation type="submission" date="2018-05" db="EMBL/GenBank/DDBJ databases">
        <title>Salinimonas sp. HMF8227 Genome sequencing and assembly.</title>
        <authorList>
            <person name="Kang H."/>
            <person name="Kang J."/>
            <person name="Cha I."/>
            <person name="Kim H."/>
            <person name="Joh K."/>
        </authorList>
    </citation>
    <scope>NUCLEOTIDE SEQUENCE [LARGE SCALE GENOMIC DNA]</scope>
    <source>
        <strain evidence="5 6">HMF8227</strain>
    </source>
</reference>
<evidence type="ECO:0000256" key="3">
    <source>
        <dbReference type="ARBA" id="ARBA00022737"/>
    </source>
</evidence>
<keyword evidence="4 5" id="KW-0012">Acyltransferase</keyword>
<dbReference type="InterPro" id="IPR011004">
    <property type="entry name" value="Trimer_LpxA-like_sf"/>
</dbReference>
<dbReference type="Gene3D" id="2.160.10.10">
    <property type="entry name" value="Hexapeptide repeat proteins"/>
    <property type="match status" value="1"/>
</dbReference>
<dbReference type="OrthoDB" id="9800846at2"/>
<dbReference type="Pfam" id="PF00132">
    <property type="entry name" value="Hexapep"/>
    <property type="match status" value="1"/>
</dbReference>
<dbReference type="Proteomes" id="UP000245728">
    <property type="component" value="Chromosome"/>
</dbReference>
<dbReference type="KEGG" id="salh:HMF8227_00748"/>
<keyword evidence="2 5" id="KW-0808">Transferase</keyword>
<protein>
    <submittedName>
        <fullName evidence="5">Maltose O-acetyltransferase</fullName>
        <ecNumber evidence="5">2.3.1.79</ecNumber>
    </submittedName>
</protein>
<evidence type="ECO:0000256" key="2">
    <source>
        <dbReference type="ARBA" id="ARBA00022679"/>
    </source>
</evidence>
<dbReference type="GO" id="GO:0008925">
    <property type="term" value="F:maltose O-acetyltransferase activity"/>
    <property type="evidence" value="ECO:0007669"/>
    <property type="project" value="UniProtKB-EC"/>
</dbReference>
<dbReference type="InterPro" id="IPR050179">
    <property type="entry name" value="Trans_hexapeptide_repeat"/>
</dbReference>
<evidence type="ECO:0000313" key="5">
    <source>
        <dbReference type="EMBL" id="AWL11244.1"/>
    </source>
</evidence>
<evidence type="ECO:0000256" key="1">
    <source>
        <dbReference type="ARBA" id="ARBA00007274"/>
    </source>
</evidence>
<evidence type="ECO:0000313" key="6">
    <source>
        <dbReference type="Proteomes" id="UP000245728"/>
    </source>
</evidence>
<dbReference type="PANTHER" id="PTHR43300">
    <property type="entry name" value="ACETYLTRANSFERASE"/>
    <property type="match status" value="1"/>
</dbReference>
<proteinExistence type="inferred from homology"/>
<dbReference type="InterPro" id="IPR018357">
    <property type="entry name" value="Hexapep_transf_CS"/>
</dbReference>
<dbReference type="EC" id="2.3.1.79" evidence="5"/>
<keyword evidence="3" id="KW-0677">Repeat</keyword>
<sequence>MMKRPLFVFLRDSLRNSVIGLRRWCLVHAFGMNIGKGTIVSFKAYLDKSNPRGIHIGEKSYIAADSLVLSHDYINKRHVQTHIGRHVFIGAKAIILPGCDIADSVVVGAGAVVSEPVTESNVIVAGNPARIIKRNVRIGAFGQKKR</sequence>
<accession>A0A2S2E0S7</accession>
<dbReference type="InterPro" id="IPR001451">
    <property type="entry name" value="Hexapep"/>
</dbReference>
<name>A0A2S2E0S7_9ALTE</name>
<dbReference type="PROSITE" id="PS00101">
    <property type="entry name" value="HEXAPEP_TRANSFERASES"/>
    <property type="match status" value="1"/>
</dbReference>
<dbReference type="PANTHER" id="PTHR43300:SF11">
    <property type="entry name" value="ACETYLTRANSFERASE RV3034C-RELATED"/>
    <property type="match status" value="1"/>
</dbReference>
<dbReference type="AlphaFoldDB" id="A0A2S2E0S7"/>
<gene>
    <name evidence="5" type="ORF">HMF8227_00748</name>
</gene>
<keyword evidence="6" id="KW-1185">Reference proteome</keyword>